<keyword evidence="2" id="KW-1185">Reference proteome</keyword>
<sequence length="526" mass="59377">MARTRARTTRADPACRLKSAKSKSTTLRRTGLILTGLRAGYPRLLRPSVRSEPIANNDANPITEAKFEELKSRIDTIIDAHNIPRGPNDPAVMYRAQRWGTSMLPRVIVDCIYDEETSNSKMWTNAVTEIYAAAKRAAEGRGEIGVELFDWRYTNTSHICTPPDSDSQELKANRNEGHCYRRQILQLFENRPPMFQAMIPVGRCATGERAYEWTTVILFDAINAEDVVWDFLEERMRSILPAKFPIEIRQRAGPLFCNGDLEDERLVVVGRYMRPPIPGCEISQQHESSPAGTMGGYIITEAKDTKRRTTFGVTNAHVALASYEETCFSTPAAEEISIQSPDVECRRQHETLLLNRITKTKERIQTTLDIVDAVKETEPSLSQRLENSLILNQPRLASLTRDLQTDKLMMDLALIKVDCLADKRPQEVYWQKSAVNPPIWEDTTCNFWEVDSLAASKDAEKHINVVAKLSRSGAYTMGVVSGFKADTIPFYKNGQPTLKKVEAWAITCPRRHESEGDFMAYLAIAT</sequence>
<gene>
    <name evidence="1" type="ORF">UA08_07258</name>
</gene>
<reference evidence="1 2" key="1">
    <citation type="submission" date="2015-06" db="EMBL/GenBank/DDBJ databases">
        <title>Talaromyces atroroseus IBT 11181 draft genome.</title>
        <authorList>
            <person name="Rasmussen K.B."/>
            <person name="Rasmussen S."/>
            <person name="Petersen B."/>
            <person name="Sicheritz-Ponten T."/>
            <person name="Mortensen U.H."/>
            <person name="Thrane U."/>
        </authorList>
    </citation>
    <scope>NUCLEOTIDE SEQUENCE [LARGE SCALE GENOMIC DNA]</scope>
    <source>
        <strain evidence="1 2">IBT 11181</strain>
    </source>
</reference>
<dbReference type="AlphaFoldDB" id="A0A225AER0"/>
<dbReference type="EMBL" id="LFMY01000011">
    <property type="protein sequence ID" value="OKL57563.1"/>
    <property type="molecule type" value="Genomic_DNA"/>
</dbReference>
<evidence type="ECO:0000313" key="1">
    <source>
        <dbReference type="EMBL" id="OKL57563.1"/>
    </source>
</evidence>
<proteinExistence type="predicted"/>
<dbReference type="RefSeq" id="XP_020117684.1">
    <property type="nucleotide sequence ID" value="XM_020262179.1"/>
</dbReference>
<dbReference type="OrthoDB" id="3796887at2759"/>
<dbReference type="Proteomes" id="UP000214365">
    <property type="component" value="Unassembled WGS sequence"/>
</dbReference>
<accession>A0A225AER0</accession>
<name>A0A225AER0_TALAT</name>
<dbReference type="GeneID" id="31007014"/>
<evidence type="ECO:0000313" key="2">
    <source>
        <dbReference type="Proteomes" id="UP000214365"/>
    </source>
</evidence>
<organism evidence="1 2">
    <name type="scientific">Talaromyces atroroseus</name>
    <dbReference type="NCBI Taxonomy" id="1441469"/>
    <lineage>
        <taxon>Eukaryota</taxon>
        <taxon>Fungi</taxon>
        <taxon>Dikarya</taxon>
        <taxon>Ascomycota</taxon>
        <taxon>Pezizomycotina</taxon>
        <taxon>Eurotiomycetes</taxon>
        <taxon>Eurotiomycetidae</taxon>
        <taxon>Eurotiales</taxon>
        <taxon>Trichocomaceae</taxon>
        <taxon>Talaromyces</taxon>
        <taxon>Talaromyces sect. Trachyspermi</taxon>
    </lineage>
</organism>
<protein>
    <submittedName>
        <fullName evidence="1">Uncharacterized protein</fullName>
    </submittedName>
</protein>
<comment type="caution">
    <text evidence="1">The sequence shown here is derived from an EMBL/GenBank/DDBJ whole genome shotgun (WGS) entry which is preliminary data.</text>
</comment>